<evidence type="ECO:0000259" key="7">
    <source>
        <dbReference type="PROSITE" id="PS50072"/>
    </source>
</evidence>
<dbReference type="EC" id="5.2.1.8" evidence="5"/>
<feature type="compositionally biased region" description="Low complexity" evidence="6">
    <location>
        <begin position="195"/>
        <end position="204"/>
    </location>
</feature>
<evidence type="ECO:0000256" key="3">
    <source>
        <dbReference type="ARBA" id="ARBA00023110"/>
    </source>
</evidence>
<feature type="domain" description="PPIase cyclophilin-type" evidence="7">
    <location>
        <begin position="32"/>
        <end position="190"/>
    </location>
</feature>
<dbReference type="InterPro" id="IPR029000">
    <property type="entry name" value="Cyclophilin-like_dom_sf"/>
</dbReference>
<evidence type="ECO:0000256" key="2">
    <source>
        <dbReference type="ARBA" id="ARBA00004319"/>
    </source>
</evidence>
<dbReference type="Pfam" id="PF00160">
    <property type="entry name" value="Pro_isomerase"/>
    <property type="match status" value="1"/>
</dbReference>
<comment type="subcellular location">
    <subcellularLocation>
        <location evidence="2">Endoplasmic reticulum lumen</location>
    </subcellularLocation>
</comment>
<dbReference type="SUPFAM" id="SSF50891">
    <property type="entry name" value="Cyclophilin-like"/>
    <property type="match status" value="1"/>
</dbReference>
<dbReference type="AlphaFoldDB" id="A0A4P9WYE3"/>
<name>A0A4P9WYE3_9FUNG</name>
<sequence>MVVGCCLAGVSAKPRVKADPKTPVDKVTQKLVIEVTYNGDQRGNFTVGLFGETVPKTAKNFYELCVSKTPGEGYVGSTFHRIIREFMLQGGDFTNGDGTGGKSIYGETFSDENFKLHHSTHGLLSMANRGPNTQSSQFFITTEPTAWLDGRHVVFGQVLENMSTIMALEDTKTNYSDRPTQDVTIQSCTDVTPDASEPAAAAQPESREEL</sequence>
<dbReference type="Proteomes" id="UP000268535">
    <property type="component" value="Unassembled WGS sequence"/>
</dbReference>
<keyword evidence="11" id="KW-1185">Reference proteome</keyword>
<dbReference type="GO" id="GO:0006457">
    <property type="term" value="P:protein folding"/>
    <property type="evidence" value="ECO:0007669"/>
    <property type="project" value="InterPro"/>
</dbReference>
<evidence type="ECO:0000313" key="8">
    <source>
        <dbReference type="EMBL" id="RKO97565.1"/>
    </source>
</evidence>
<gene>
    <name evidence="8" type="ORF">CAUPRSCDRAFT_6326</name>
    <name evidence="9" type="ORF">CXG81DRAFT_13691</name>
</gene>
<dbReference type="PANTHER" id="PTHR11071:SF478">
    <property type="entry name" value="PEPTIDYL-PROLYL CIS-TRANS ISOMERASE, RHODOPSIN-SPECIFIC ISOZYME"/>
    <property type="match status" value="1"/>
</dbReference>
<dbReference type="FunFam" id="2.40.100.10:FF:000001">
    <property type="entry name" value="Peptidyl-prolyl cis-trans isomerase"/>
    <property type="match status" value="1"/>
</dbReference>
<dbReference type="PROSITE" id="PS50072">
    <property type="entry name" value="CSA_PPIASE_2"/>
    <property type="match status" value="1"/>
</dbReference>
<dbReference type="GO" id="GO:0003755">
    <property type="term" value="F:peptidyl-prolyl cis-trans isomerase activity"/>
    <property type="evidence" value="ECO:0007669"/>
    <property type="project" value="UniProtKB-UniRule"/>
</dbReference>
<dbReference type="PROSITE" id="PS00170">
    <property type="entry name" value="CSA_PPIASE_1"/>
    <property type="match status" value="1"/>
</dbReference>
<reference evidence="10 11" key="1">
    <citation type="journal article" date="2018" name="Nat. Microbiol.">
        <title>Leveraging single-cell genomics to expand the fungal tree of life.</title>
        <authorList>
            <person name="Ahrendt S.R."/>
            <person name="Quandt C.A."/>
            <person name="Ciobanu D."/>
            <person name="Clum A."/>
            <person name="Salamov A."/>
            <person name="Andreopoulos B."/>
            <person name="Cheng J.F."/>
            <person name="Woyke T."/>
            <person name="Pelin A."/>
            <person name="Henrissat B."/>
            <person name="Reynolds N.K."/>
            <person name="Benny G.L."/>
            <person name="Smith M.E."/>
            <person name="James T.Y."/>
            <person name="Grigoriev I.V."/>
        </authorList>
    </citation>
    <scope>NUCLEOTIDE SEQUENCE [LARGE SCALE GENOMIC DNA]</scope>
    <source>
        <strain evidence="10 11">ATCC 52028</strain>
    </source>
</reference>
<comment type="catalytic activity">
    <reaction evidence="1 5">
        <text>[protein]-peptidylproline (omega=180) = [protein]-peptidylproline (omega=0)</text>
        <dbReference type="Rhea" id="RHEA:16237"/>
        <dbReference type="Rhea" id="RHEA-COMP:10747"/>
        <dbReference type="Rhea" id="RHEA-COMP:10748"/>
        <dbReference type="ChEBI" id="CHEBI:83833"/>
        <dbReference type="ChEBI" id="CHEBI:83834"/>
        <dbReference type="EC" id="5.2.1.8"/>
    </reaction>
</comment>
<evidence type="ECO:0000256" key="4">
    <source>
        <dbReference type="ARBA" id="ARBA00023235"/>
    </source>
</evidence>
<comment type="function">
    <text evidence="5">PPIases accelerate the folding of proteins. It catalyzes the cis-trans isomerization of proline imidic peptide bonds in oligopeptides.</text>
</comment>
<dbReference type="EMBL" id="ML014238">
    <property type="protein sequence ID" value="RKP00050.1"/>
    <property type="molecule type" value="Genomic_DNA"/>
</dbReference>
<reference evidence="8" key="3">
    <citation type="submission" date="2018-08" db="EMBL/GenBank/DDBJ databases">
        <title>Leveraging single-cell genomics to expand the Fungal Tree of Life.</title>
        <authorList>
            <consortium name="DOE Joint Genome Institute"/>
            <person name="Ahrendt S.R."/>
            <person name="Quandt C.A."/>
            <person name="Ciobanu D."/>
            <person name="Clum A."/>
            <person name="Salamov A."/>
            <person name="Andreopoulos B."/>
            <person name="Cheng J.-F."/>
            <person name="Woyke T."/>
            <person name="Pelin A."/>
            <person name="Henrissat B."/>
            <person name="Reynolds N."/>
            <person name="Benny G.L."/>
            <person name="Smith M.E."/>
            <person name="James T.Y."/>
            <person name="Grigoriev I.V."/>
        </authorList>
    </citation>
    <scope>NUCLEOTIDE SEQUENCE</scope>
    <source>
        <strain evidence="8">ATCC 52028</strain>
    </source>
</reference>
<dbReference type="OrthoDB" id="193499at2759"/>
<evidence type="ECO:0000256" key="5">
    <source>
        <dbReference type="RuleBase" id="RU363019"/>
    </source>
</evidence>
<proteinExistence type="inferred from homology"/>
<dbReference type="EMBL" id="ML009228">
    <property type="protein sequence ID" value="RKO97565.1"/>
    <property type="molecule type" value="Genomic_DNA"/>
</dbReference>
<keyword evidence="3 5" id="KW-0697">Rotamase</keyword>
<evidence type="ECO:0000313" key="10">
    <source>
        <dbReference type="Proteomes" id="UP000268535"/>
    </source>
</evidence>
<dbReference type="InterPro" id="IPR002130">
    <property type="entry name" value="Cyclophilin-type_PPIase_dom"/>
</dbReference>
<dbReference type="GO" id="GO:0005788">
    <property type="term" value="C:endoplasmic reticulum lumen"/>
    <property type="evidence" value="ECO:0007669"/>
    <property type="project" value="UniProtKB-SubCell"/>
</dbReference>
<comment type="similarity">
    <text evidence="5">Belongs to the cyclophilin-type PPIase family.</text>
</comment>
<evidence type="ECO:0000313" key="9">
    <source>
        <dbReference type="EMBL" id="RKP00050.1"/>
    </source>
</evidence>
<evidence type="ECO:0000256" key="1">
    <source>
        <dbReference type="ARBA" id="ARBA00000971"/>
    </source>
</evidence>
<reference evidence="9" key="2">
    <citation type="submission" date="2018-04" db="EMBL/GenBank/DDBJ databases">
        <title>Leveraging single-cell genomics to expand the Fungal Tree of Life.</title>
        <authorList>
            <consortium name="DOE Joint Genome Institute"/>
            <person name="Ahrendt S.R."/>
            <person name="Quandt C.A."/>
            <person name="Ciobanu D."/>
            <person name="Clum A."/>
            <person name="Salamov A."/>
            <person name="Andreopoulos B."/>
            <person name="Cheng J.-F."/>
            <person name="Woyke T."/>
            <person name="Pelin A."/>
            <person name="Henrissat B."/>
            <person name="Benny G.L."/>
            <person name="Smith M.E."/>
            <person name="James T.Y."/>
            <person name="Grigoriev I.V."/>
        </authorList>
    </citation>
    <scope>NUCLEOTIDE SEQUENCE</scope>
    <source>
        <strain evidence="9">ATCC 52028</strain>
    </source>
</reference>
<evidence type="ECO:0000256" key="6">
    <source>
        <dbReference type="SAM" id="MobiDB-lite"/>
    </source>
</evidence>
<feature type="region of interest" description="Disordered" evidence="6">
    <location>
        <begin position="191"/>
        <end position="210"/>
    </location>
</feature>
<dbReference type="InterPro" id="IPR020892">
    <property type="entry name" value="Cyclophilin-type_PPIase_CS"/>
</dbReference>
<organism evidence="8 10">
    <name type="scientific">Caulochytrium protostelioides</name>
    <dbReference type="NCBI Taxonomy" id="1555241"/>
    <lineage>
        <taxon>Eukaryota</taxon>
        <taxon>Fungi</taxon>
        <taxon>Fungi incertae sedis</taxon>
        <taxon>Chytridiomycota</taxon>
        <taxon>Chytridiomycota incertae sedis</taxon>
        <taxon>Chytridiomycetes</taxon>
        <taxon>Caulochytriales</taxon>
        <taxon>Caulochytriaceae</taxon>
        <taxon>Caulochytrium</taxon>
    </lineage>
</organism>
<evidence type="ECO:0000313" key="11">
    <source>
        <dbReference type="Proteomes" id="UP000274922"/>
    </source>
</evidence>
<accession>A0A4P9WYE3</accession>
<dbReference type="PANTHER" id="PTHR11071">
    <property type="entry name" value="PEPTIDYL-PROLYL CIS-TRANS ISOMERASE"/>
    <property type="match status" value="1"/>
</dbReference>
<dbReference type="Gene3D" id="2.40.100.10">
    <property type="entry name" value="Cyclophilin-like"/>
    <property type="match status" value="1"/>
</dbReference>
<keyword evidence="4 5" id="KW-0413">Isomerase</keyword>
<dbReference type="PRINTS" id="PR00153">
    <property type="entry name" value="CSAPPISMRASE"/>
</dbReference>
<dbReference type="Proteomes" id="UP000274922">
    <property type="component" value="Unassembled WGS sequence"/>
</dbReference>
<dbReference type="STRING" id="1555241.A0A4P9WYE3"/>
<dbReference type="GO" id="GO:0016018">
    <property type="term" value="F:cyclosporin A binding"/>
    <property type="evidence" value="ECO:0007669"/>
    <property type="project" value="TreeGrafter"/>
</dbReference>
<protein>
    <recommendedName>
        <fullName evidence="5">Peptidyl-prolyl cis-trans isomerase</fullName>
        <shortName evidence="5">PPIase</shortName>
        <ecNumber evidence="5">5.2.1.8</ecNumber>
    </recommendedName>
</protein>